<organism evidence="1 2">
    <name type="scientific">Rhodohalobacter mucosus</name>
    <dbReference type="NCBI Taxonomy" id="2079485"/>
    <lineage>
        <taxon>Bacteria</taxon>
        <taxon>Pseudomonadati</taxon>
        <taxon>Balneolota</taxon>
        <taxon>Balneolia</taxon>
        <taxon>Balneolales</taxon>
        <taxon>Balneolaceae</taxon>
        <taxon>Rhodohalobacter</taxon>
    </lineage>
</organism>
<dbReference type="AlphaFoldDB" id="A0A316TQU1"/>
<dbReference type="GO" id="GO:0004852">
    <property type="term" value="F:uroporphyrinogen-III synthase activity"/>
    <property type="evidence" value="ECO:0007669"/>
    <property type="project" value="InterPro"/>
</dbReference>
<dbReference type="RefSeq" id="WP_109646041.1">
    <property type="nucleotide sequence ID" value="NZ_QGGB01000005.1"/>
</dbReference>
<comment type="caution">
    <text evidence="1">The sequence shown here is derived from an EMBL/GenBank/DDBJ whole genome shotgun (WGS) entry which is preliminary data.</text>
</comment>
<evidence type="ECO:0000313" key="2">
    <source>
        <dbReference type="Proteomes" id="UP000245533"/>
    </source>
</evidence>
<dbReference type="SUPFAM" id="SSF69618">
    <property type="entry name" value="HemD-like"/>
    <property type="match status" value="1"/>
</dbReference>
<keyword evidence="2" id="KW-1185">Reference proteome</keyword>
<dbReference type="GO" id="GO:0033014">
    <property type="term" value="P:tetrapyrrole biosynthetic process"/>
    <property type="evidence" value="ECO:0007669"/>
    <property type="project" value="InterPro"/>
</dbReference>
<sequence>MKENILITANRDLASELFAGSADHKNLLHLPLEAYSAETDHEAAVQFTEKPDAFEFVLHGNLLNTRYFMEWVNQEGMLQSLQNRIHLACDAPTASYLESEGIPAILPKRGGKPIDVLEFMLRITKEGASLYPARDGEQEELPALLRELDLPVLEFIVCRERTLSKSELSNYRKRAAKEDFSHILIHNQGSFTRLRTVFPQLNLKKFRIISGSPGVTNRLIEEGLEPVREADGTWVSIRETITDL</sequence>
<accession>A0A316TQU1</accession>
<reference evidence="1 2" key="1">
    <citation type="submission" date="2018-05" db="EMBL/GenBank/DDBJ databases">
        <title>Rhodohalobacter halophilus gen. nov., sp. nov., a moderately halophilic member of the family Balneolaceae.</title>
        <authorList>
            <person name="Liu Z.-W."/>
        </authorList>
    </citation>
    <scope>NUCLEOTIDE SEQUENCE [LARGE SCALE GENOMIC DNA]</scope>
    <source>
        <strain evidence="1 2">8A47</strain>
    </source>
</reference>
<dbReference type="EMBL" id="QGGB01000005">
    <property type="protein sequence ID" value="PWN06780.1"/>
    <property type="molecule type" value="Genomic_DNA"/>
</dbReference>
<evidence type="ECO:0000313" key="1">
    <source>
        <dbReference type="EMBL" id="PWN06780.1"/>
    </source>
</evidence>
<name>A0A316TQU1_9BACT</name>
<gene>
    <name evidence="1" type="ORF">DDZ15_05770</name>
</gene>
<proteinExistence type="predicted"/>
<dbReference type="InterPro" id="IPR036108">
    <property type="entry name" value="4pyrrol_syn_uPrphyn_synt_sf"/>
</dbReference>
<dbReference type="Proteomes" id="UP000245533">
    <property type="component" value="Unassembled WGS sequence"/>
</dbReference>
<dbReference type="OrthoDB" id="1523512at2"/>
<protein>
    <recommendedName>
        <fullName evidence="3">Uroporphyrinogen-III synthase</fullName>
    </recommendedName>
</protein>
<evidence type="ECO:0008006" key="3">
    <source>
        <dbReference type="Google" id="ProtNLM"/>
    </source>
</evidence>